<evidence type="ECO:0000313" key="1">
    <source>
        <dbReference type="EMBL" id="CVI17269.1"/>
    </source>
</evidence>
<gene>
    <name evidence="1" type="ORF">AGR4A_Cc250030</name>
</gene>
<protein>
    <submittedName>
        <fullName evidence="1">Uncharacterized protein</fullName>
    </submittedName>
</protein>
<comment type="caution">
    <text evidence="1">The sequence shown here is derived from an EMBL/GenBank/DDBJ whole genome shotgun (WGS) entry which is preliminary data.</text>
</comment>
<proteinExistence type="predicted"/>
<evidence type="ECO:0000313" key="2">
    <source>
        <dbReference type="Proteomes" id="UP000192074"/>
    </source>
</evidence>
<accession>A0A822V2B7</accession>
<dbReference type="AlphaFoldDB" id="A0A822V2B7"/>
<sequence length="69" mass="7879">MRCIHKGFFSPSFLKPPALKLVLLIFDNTNIPRKSYFLVIRDARANSTAIVRFFLRKPKAGGKGQDSHF</sequence>
<organism evidence="1 2">
    <name type="scientific">Agrobacterium tumefaciens str. B6</name>
    <dbReference type="NCBI Taxonomy" id="1183423"/>
    <lineage>
        <taxon>Bacteria</taxon>
        <taxon>Pseudomonadati</taxon>
        <taxon>Pseudomonadota</taxon>
        <taxon>Alphaproteobacteria</taxon>
        <taxon>Hyphomicrobiales</taxon>
        <taxon>Rhizobiaceae</taxon>
        <taxon>Rhizobium/Agrobacterium group</taxon>
        <taxon>Agrobacterium</taxon>
        <taxon>Agrobacterium tumefaciens complex</taxon>
    </lineage>
</organism>
<name>A0A822V2B7_AGRTU</name>
<reference evidence="1 2" key="1">
    <citation type="submission" date="2016-01" db="EMBL/GenBank/DDBJ databases">
        <authorList>
            <person name="Regsiter A."/>
            <person name="william w."/>
        </authorList>
    </citation>
    <scope>NUCLEOTIDE SEQUENCE [LARGE SCALE GENOMIC DNA]</scope>
    <source>
        <strain evidence="1 2">B6</strain>
    </source>
</reference>
<dbReference type="EMBL" id="FCNL01000018">
    <property type="protein sequence ID" value="CVI17269.1"/>
    <property type="molecule type" value="Genomic_DNA"/>
</dbReference>
<dbReference type="Proteomes" id="UP000192074">
    <property type="component" value="Unassembled WGS sequence"/>
</dbReference>